<dbReference type="AlphaFoldDB" id="A0AAW9IGS6"/>
<evidence type="ECO:0000256" key="5">
    <source>
        <dbReference type="ARBA" id="ARBA00023235"/>
    </source>
</evidence>
<dbReference type="Gene3D" id="3.90.199.10">
    <property type="entry name" value="Topoisomerase II, domain 5"/>
    <property type="match status" value="1"/>
</dbReference>
<dbReference type="EMBL" id="WNVC01000128">
    <property type="protein sequence ID" value="MDZ5000222.1"/>
    <property type="molecule type" value="Genomic_DNA"/>
</dbReference>
<dbReference type="InterPro" id="IPR050220">
    <property type="entry name" value="Type_II_DNA_Topoisomerases"/>
</dbReference>
<dbReference type="InterPro" id="IPR013758">
    <property type="entry name" value="Topo_IIA_A/C_ab"/>
</dbReference>
<comment type="catalytic activity">
    <reaction evidence="1 6">
        <text>ATP-dependent breakage, passage and rejoining of double-stranded DNA.</text>
        <dbReference type="EC" id="5.6.2.2"/>
    </reaction>
</comment>
<keyword evidence="5 6" id="KW-0413">Isomerase</keyword>
<evidence type="ECO:0000256" key="2">
    <source>
        <dbReference type="ARBA" id="ARBA00008263"/>
    </source>
</evidence>
<dbReference type="GO" id="GO:0003677">
    <property type="term" value="F:DNA binding"/>
    <property type="evidence" value="ECO:0007669"/>
    <property type="project" value="UniProtKB-UniRule"/>
</dbReference>
<dbReference type="SUPFAM" id="SSF56719">
    <property type="entry name" value="Type II DNA topoisomerase"/>
    <property type="match status" value="1"/>
</dbReference>
<dbReference type="PROSITE" id="PS52040">
    <property type="entry name" value="TOPO_IIA"/>
    <property type="match status" value="1"/>
</dbReference>
<keyword evidence="4 6" id="KW-0238">DNA-binding</keyword>
<evidence type="ECO:0000256" key="4">
    <source>
        <dbReference type="ARBA" id="ARBA00023125"/>
    </source>
</evidence>
<evidence type="ECO:0000259" key="7">
    <source>
        <dbReference type="PROSITE" id="PS52040"/>
    </source>
</evidence>
<evidence type="ECO:0000313" key="9">
    <source>
        <dbReference type="Proteomes" id="UP001291306"/>
    </source>
</evidence>
<sequence>MAKKVNDIPRDNNIIRVPLEEAMPDNYLPYAIEVAKDRALPDVRDGLKPVHRRILYGAYQLKAFPDRPYYKSARIVGDILGKYHPHGDTSVYDAMVIMAQNFSTRETLIDGHGNWGSMDGDGAAAMRYTEARLAPIAMEMLRDIDKDTVDMIPNYSDSEMEPKVLPSRYPNLLVNGSFGIAVGLATNIPPHNLGEVTDGVLAYIDNSEISTKELMNYI</sequence>
<protein>
    <submittedName>
        <fullName evidence="8">DNA topoisomerase IV subunit A</fullName>
        <ecNumber evidence="8">5.99.1.-</ecNumber>
    </submittedName>
</protein>
<dbReference type="EC" id="5.99.1.-" evidence="8"/>
<dbReference type="PANTHER" id="PTHR43493:SF5">
    <property type="entry name" value="DNA GYRASE SUBUNIT A, CHLOROPLASTIC_MITOCHONDRIAL"/>
    <property type="match status" value="1"/>
</dbReference>
<feature type="domain" description="Topo IIA-type catalytic" evidence="7">
    <location>
        <begin position="40"/>
        <end position="218"/>
    </location>
</feature>
<accession>A0AAW9IGS6</accession>
<comment type="caution">
    <text evidence="8">The sequence shown here is derived from an EMBL/GenBank/DDBJ whole genome shotgun (WGS) entry which is preliminary data.</text>
</comment>
<evidence type="ECO:0000256" key="3">
    <source>
        <dbReference type="ARBA" id="ARBA00023029"/>
    </source>
</evidence>
<feature type="non-terminal residue" evidence="8">
    <location>
        <position position="218"/>
    </location>
</feature>
<proteinExistence type="inferred from homology"/>
<dbReference type="InterPro" id="IPR013760">
    <property type="entry name" value="Topo_IIA-like_dom_sf"/>
</dbReference>
<dbReference type="GO" id="GO:0009330">
    <property type="term" value="C:DNA topoisomerase type II (double strand cut, ATP-hydrolyzing) complex"/>
    <property type="evidence" value="ECO:0007669"/>
    <property type="project" value="TreeGrafter"/>
</dbReference>
<dbReference type="Proteomes" id="UP001291306">
    <property type="component" value="Unassembled WGS sequence"/>
</dbReference>
<dbReference type="RefSeq" id="WP_322458531.1">
    <property type="nucleotide sequence ID" value="NZ_WNVC01000128.1"/>
</dbReference>
<reference evidence="8" key="1">
    <citation type="submission" date="2019-11" db="EMBL/GenBank/DDBJ databases">
        <title>Characterization of Clostridium perfringens isolates from swine manure treated agricultural soils.</title>
        <authorList>
            <person name="Wushke S.T."/>
        </authorList>
    </citation>
    <scope>NUCLEOTIDE SEQUENCE</scope>
    <source>
        <strain evidence="8">X26</strain>
    </source>
</reference>
<dbReference type="GO" id="GO:0034335">
    <property type="term" value="F:DNA negative supercoiling activity"/>
    <property type="evidence" value="ECO:0007669"/>
    <property type="project" value="UniProtKB-ARBA"/>
</dbReference>
<dbReference type="InterPro" id="IPR002205">
    <property type="entry name" value="Topo_IIA_dom_A"/>
</dbReference>
<evidence type="ECO:0000256" key="6">
    <source>
        <dbReference type="PROSITE-ProRule" id="PRU01384"/>
    </source>
</evidence>
<name>A0AAW9IGS6_CLOPF</name>
<organism evidence="8 9">
    <name type="scientific">Clostridium perfringens</name>
    <dbReference type="NCBI Taxonomy" id="1502"/>
    <lineage>
        <taxon>Bacteria</taxon>
        <taxon>Bacillati</taxon>
        <taxon>Bacillota</taxon>
        <taxon>Clostridia</taxon>
        <taxon>Eubacteriales</taxon>
        <taxon>Clostridiaceae</taxon>
        <taxon>Clostridium</taxon>
    </lineage>
</organism>
<evidence type="ECO:0000313" key="8">
    <source>
        <dbReference type="EMBL" id="MDZ5000222.1"/>
    </source>
</evidence>
<dbReference type="GO" id="GO:0005737">
    <property type="term" value="C:cytoplasm"/>
    <property type="evidence" value="ECO:0007669"/>
    <property type="project" value="TreeGrafter"/>
</dbReference>
<dbReference type="PANTHER" id="PTHR43493">
    <property type="entry name" value="DNA GYRASE/TOPOISOMERASE SUBUNIT A"/>
    <property type="match status" value="1"/>
</dbReference>
<feature type="active site" description="O-(5'-phospho-DNA)-tyrosine intermediate" evidence="6">
    <location>
        <position position="128"/>
    </location>
</feature>
<gene>
    <name evidence="8" type="ORF">GNF79_14270</name>
</gene>
<dbReference type="GO" id="GO:0005524">
    <property type="term" value="F:ATP binding"/>
    <property type="evidence" value="ECO:0007669"/>
    <property type="project" value="InterPro"/>
</dbReference>
<keyword evidence="3 6" id="KW-0799">Topoisomerase</keyword>
<dbReference type="SMART" id="SM00434">
    <property type="entry name" value="TOP4c"/>
    <property type="match status" value="1"/>
</dbReference>
<dbReference type="Pfam" id="PF00521">
    <property type="entry name" value="DNA_topoisoIV"/>
    <property type="match status" value="1"/>
</dbReference>
<comment type="similarity">
    <text evidence="2">Belongs to the type II topoisomerase GyrA/ParC subunit family.</text>
</comment>
<dbReference type="GO" id="GO:0006265">
    <property type="term" value="P:DNA topological change"/>
    <property type="evidence" value="ECO:0007669"/>
    <property type="project" value="UniProtKB-UniRule"/>
</dbReference>
<evidence type="ECO:0000256" key="1">
    <source>
        <dbReference type="ARBA" id="ARBA00000185"/>
    </source>
</evidence>